<keyword evidence="4" id="KW-1185">Reference proteome</keyword>
<name>A0ABW9I1S9_9ACTN</name>
<reference evidence="3 4" key="1">
    <citation type="submission" date="2024-12" db="EMBL/GenBank/DDBJ databases">
        <title>Forecasting of Potato common scab and diversities of Pathogenic streptomyces spp. in china.</title>
        <authorList>
            <person name="Handique U."/>
            <person name="Wu J."/>
        </authorList>
    </citation>
    <scope>NUCLEOTIDE SEQUENCE [LARGE SCALE GENOMIC DNA]</scope>
    <source>
        <strain evidence="3 4">ZRIMU1530</strain>
    </source>
</reference>
<organism evidence="3 4">
    <name type="scientific">Streptomyces niveiscabiei</name>
    <dbReference type="NCBI Taxonomy" id="164115"/>
    <lineage>
        <taxon>Bacteria</taxon>
        <taxon>Bacillati</taxon>
        <taxon>Actinomycetota</taxon>
        <taxon>Actinomycetes</taxon>
        <taxon>Kitasatosporales</taxon>
        <taxon>Streptomycetaceae</taxon>
        <taxon>Streptomyces</taxon>
    </lineage>
</organism>
<accession>A0ABW9I1S9</accession>
<feature type="region of interest" description="Disordered" evidence="2">
    <location>
        <begin position="1"/>
        <end position="20"/>
    </location>
</feature>
<keyword evidence="1" id="KW-0175">Coiled coil</keyword>
<dbReference type="EMBL" id="JBJVNI010000023">
    <property type="protein sequence ID" value="MFM9613896.1"/>
    <property type="molecule type" value="Genomic_DNA"/>
</dbReference>
<feature type="coiled-coil region" evidence="1">
    <location>
        <begin position="73"/>
        <end position="128"/>
    </location>
</feature>
<evidence type="ECO:0000256" key="2">
    <source>
        <dbReference type="SAM" id="MobiDB-lite"/>
    </source>
</evidence>
<sequence length="318" mass="34624">MSPRPPQRAPKGRNRDRDDRRAVLDVLLARAQRGALSAAEGALLAQHVREEQRLGDENRLAMAGTTQALARHREAADASLVEVEERAADAERKLSDSETLGHRLLQRAENAEQQLAAVRAQLHTARTGRQDAERALDRIRQAQSLGEALGVVAQFDGIDPTAARTHARILDRANTVEARLAEQQREHDVALAVAKQRATKLERATEQHRRALAAILARPSGTPVGELTEYAAAALNRSGERILAAEQRATRYRTAWLAARRDRKADRAAMAAELPDVVAGRLARAAGLTTAEATGHMRRAVAAGIPAAQFVTTTEQPR</sequence>
<comment type="caution">
    <text evidence="3">The sequence shown here is derived from an EMBL/GenBank/DDBJ whole genome shotgun (WGS) entry which is preliminary data.</text>
</comment>
<dbReference type="RefSeq" id="WP_409122769.1">
    <property type="nucleotide sequence ID" value="NZ_JBJVNI010000023.1"/>
</dbReference>
<gene>
    <name evidence="3" type="ORF">ACKI18_35075</name>
</gene>
<protein>
    <recommendedName>
        <fullName evidence="5">Chromosome partition protein Smc</fullName>
    </recommendedName>
</protein>
<proteinExistence type="predicted"/>
<evidence type="ECO:0000313" key="3">
    <source>
        <dbReference type="EMBL" id="MFM9613896.1"/>
    </source>
</evidence>
<evidence type="ECO:0000313" key="4">
    <source>
        <dbReference type="Proteomes" id="UP001631957"/>
    </source>
</evidence>
<feature type="coiled-coil region" evidence="1">
    <location>
        <begin position="166"/>
        <end position="211"/>
    </location>
</feature>
<evidence type="ECO:0000256" key="1">
    <source>
        <dbReference type="SAM" id="Coils"/>
    </source>
</evidence>
<dbReference type="Proteomes" id="UP001631957">
    <property type="component" value="Unassembled WGS sequence"/>
</dbReference>
<evidence type="ECO:0008006" key="5">
    <source>
        <dbReference type="Google" id="ProtNLM"/>
    </source>
</evidence>